<feature type="domain" description="OmpR/PhoB-type" evidence="9">
    <location>
        <begin position="124"/>
        <end position="224"/>
    </location>
</feature>
<feature type="domain" description="Response regulatory" evidence="8">
    <location>
        <begin position="5"/>
        <end position="117"/>
    </location>
</feature>
<dbReference type="Pfam" id="PF00486">
    <property type="entry name" value="Trans_reg_C"/>
    <property type="match status" value="1"/>
</dbReference>
<evidence type="ECO:0000313" key="11">
    <source>
        <dbReference type="Proteomes" id="UP001595443"/>
    </source>
</evidence>
<evidence type="ECO:0000256" key="4">
    <source>
        <dbReference type="ARBA" id="ARBA00023125"/>
    </source>
</evidence>
<protein>
    <submittedName>
        <fullName evidence="10">Response regulator transcription factor</fullName>
    </submittedName>
</protein>
<evidence type="ECO:0000313" key="10">
    <source>
        <dbReference type="EMBL" id="MFC2970515.1"/>
    </source>
</evidence>
<dbReference type="InterPro" id="IPR011006">
    <property type="entry name" value="CheY-like_superfamily"/>
</dbReference>
<dbReference type="InterPro" id="IPR001867">
    <property type="entry name" value="OmpR/PhoB-type_DNA-bd"/>
</dbReference>
<dbReference type="PROSITE" id="PS50110">
    <property type="entry name" value="RESPONSE_REGULATORY"/>
    <property type="match status" value="1"/>
</dbReference>
<accession>A0ABV7ANA7</accession>
<dbReference type="EMBL" id="JBHRSK010000026">
    <property type="protein sequence ID" value="MFC2970515.1"/>
    <property type="molecule type" value="Genomic_DNA"/>
</dbReference>
<comment type="caution">
    <text evidence="10">The sequence shown here is derived from an EMBL/GenBank/DDBJ whole genome shotgun (WGS) entry which is preliminary data.</text>
</comment>
<proteinExistence type="predicted"/>
<evidence type="ECO:0000256" key="1">
    <source>
        <dbReference type="ARBA" id="ARBA00022553"/>
    </source>
</evidence>
<dbReference type="SMART" id="SM00862">
    <property type="entry name" value="Trans_reg_C"/>
    <property type="match status" value="1"/>
</dbReference>
<dbReference type="Gene3D" id="1.10.10.10">
    <property type="entry name" value="Winged helix-like DNA-binding domain superfamily/Winged helix DNA-binding domain"/>
    <property type="match status" value="1"/>
</dbReference>
<keyword evidence="1" id="KW-0597">Phosphoprotein</keyword>
<dbReference type="PANTHER" id="PTHR48111">
    <property type="entry name" value="REGULATOR OF RPOS"/>
    <property type="match status" value="1"/>
</dbReference>
<feature type="DNA-binding region" description="OmpR/PhoB-type" evidence="7">
    <location>
        <begin position="124"/>
        <end position="224"/>
    </location>
</feature>
<organism evidence="10 11">
    <name type="scientific">Acidimangrovimonas pyrenivorans</name>
    <dbReference type="NCBI Taxonomy" id="2030798"/>
    <lineage>
        <taxon>Bacteria</taxon>
        <taxon>Pseudomonadati</taxon>
        <taxon>Pseudomonadota</taxon>
        <taxon>Alphaproteobacteria</taxon>
        <taxon>Rhodobacterales</taxon>
        <taxon>Paracoccaceae</taxon>
        <taxon>Acidimangrovimonas</taxon>
    </lineage>
</organism>
<comment type="caution">
    <text evidence="6">Lacks conserved residue(s) required for the propagation of feature annotation.</text>
</comment>
<dbReference type="SUPFAM" id="SSF52172">
    <property type="entry name" value="CheY-like"/>
    <property type="match status" value="1"/>
</dbReference>
<sequence>MRQDDVLILDQDDALGTELRIFLSRSCGWQVRVVAAPQELLAAAQEGGLRLVLVGDGACGPDTIRQLRRRGFDGVVIFLDRQSRPDIGADAFAAGADDVARLPFSIREFGLRLRARLGDAMPLRPEAAVPRVMLDGDSRLISADSRETVQLTPSEAEVMAVLIRRGGEIVTRDALSQAIDNCAWVYGDRKFDVHITKIRRKLRTAFGERYVVRTVRSEGYAFYESAPASAGRSG</sequence>
<dbReference type="Gene3D" id="3.40.50.2300">
    <property type="match status" value="1"/>
</dbReference>
<keyword evidence="4 7" id="KW-0238">DNA-binding</keyword>
<evidence type="ECO:0000256" key="2">
    <source>
        <dbReference type="ARBA" id="ARBA00023012"/>
    </source>
</evidence>
<dbReference type="SUPFAM" id="SSF46894">
    <property type="entry name" value="C-terminal effector domain of the bipartite response regulators"/>
    <property type="match status" value="1"/>
</dbReference>
<dbReference type="Proteomes" id="UP001595443">
    <property type="component" value="Unassembled WGS sequence"/>
</dbReference>
<gene>
    <name evidence="10" type="ORF">ACFOES_20655</name>
</gene>
<dbReference type="InterPro" id="IPR039420">
    <property type="entry name" value="WalR-like"/>
</dbReference>
<name>A0ABV7ANA7_9RHOB</name>
<keyword evidence="11" id="KW-1185">Reference proteome</keyword>
<evidence type="ECO:0000259" key="8">
    <source>
        <dbReference type="PROSITE" id="PS50110"/>
    </source>
</evidence>
<dbReference type="InterPro" id="IPR036388">
    <property type="entry name" value="WH-like_DNA-bd_sf"/>
</dbReference>
<reference evidence="11" key="1">
    <citation type="journal article" date="2019" name="Int. J. Syst. Evol. Microbiol.">
        <title>The Global Catalogue of Microorganisms (GCM) 10K type strain sequencing project: providing services to taxonomists for standard genome sequencing and annotation.</title>
        <authorList>
            <consortium name="The Broad Institute Genomics Platform"/>
            <consortium name="The Broad Institute Genome Sequencing Center for Infectious Disease"/>
            <person name="Wu L."/>
            <person name="Ma J."/>
        </authorList>
    </citation>
    <scope>NUCLEOTIDE SEQUENCE [LARGE SCALE GENOMIC DNA]</scope>
    <source>
        <strain evidence="11">KCTC 62192</strain>
    </source>
</reference>
<dbReference type="InterPro" id="IPR001789">
    <property type="entry name" value="Sig_transdc_resp-reg_receiver"/>
</dbReference>
<evidence type="ECO:0000259" key="9">
    <source>
        <dbReference type="PROSITE" id="PS51755"/>
    </source>
</evidence>
<evidence type="ECO:0000256" key="6">
    <source>
        <dbReference type="PROSITE-ProRule" id="PRU00169"/>
    </source>
</evidence>
<evidence type="ECO:0000256" key="3">
    <source>
        <dbReference type="ARBA" id="ARBA00023015"/>
    </source>
</evidence>
<evidence type="ECO:0000256" key="7">
    <source>
        <dbReference type="PROSITE-ProRule" id="PRU01091"/>
    </source>
</evidence>
<dbReference type="InterPro" id="IPR016032">
    <property type="entry name" value="Sig_transdc_resp-reg_C-effctor"/>
</dbReference>
<dbReference type="PANTHER" id="PTHR48111:SF1">
    <property type="entry name" value="TWO-COMPONENT RESPONSE REGULATOR ORR33"/>
    <property type="match status" value="1"/>
</dbReference>
<dbReference type="PROSITE" id="PS51755">
    <property type="entry name" value="OMPR_PHOB"/>
    <property type="match status" value="1"/>
</dbReference>
<evidence type="ECO:0000256" key="5">
    <source>
        <dbReference type="ARBA" id="ARBA00023163"/>
    </source>
</evidence>
<keyword evidence="5" id="KW-0804">Transcription</keyword>
<dbReference type="RefSeq" id="WP_377835548.1">
    <property type="nucleotide sequence ID" value="NZ_JBHRSK010000026.1"/>
</dbReference>
<dbReference type="CDD" id="cd00383">
    <property type="entry name" value="trans_reg_C"/>
    <property type="match status" value="1"/>
</dbReference>
<keyword evidence="3" id="KW-0805">Transcription regulation</keyword>
<keyword evidence="2" id="KW-0902">Two-component regulatory system</keyword>